<accession>A0A1F7IIN5</accession>
<proteinExistence type="predicted"/>
<dbReference type="Pfam" id="PF05137">
    <property type="entry name" value="PilN"/>
    <property type="match status" value="1"/>
</dbReference>
<keyword evidence="1" id="KW-0812">Transmembrane</keyword>
<dbReference type="AlphaFoldDB" id="A0A1F7IIN5"/>
<dbReference type="EMBL" id="MGAI01000058">
    <property type="protein sequence ID" value="OGK43223.1"/>
    <property type="molecule type" value="Genomic_DNA"/>
</dbReference>
<reference evidence="2 3" key="1">
    <citation type="journal article" date="2016" name="Nat. Commun.">
        <title>Thousands of microbial genomes shed light on interconnected biogeochemical processes in an aquifer system.</title>
        <authorList>
            <person name="Anantharaman K."/>
            <person name="Brown C.T."/>
            <person name="Hug L.A."/>
            <person name="Sharon I."/>
            <person name="Castelle C.J."/>
            <person name="Probst A.J."/>
            <person name="Thomas B.C."/>
            <person name="Singh A."/>
            <person name="Wilkins M.J."/>
            <person name="Karaoz U."/>
            <person name="Brodie E.L."/>
            <person name="Williams K.H."/>
            <person name="Hubbard S.S."/>
            <person name="Banfield J.F."/>
        </authorList>
    </citation>
    <scope>NUCLEOTIDE SEQUENCE [LARGE SCALE GENOMIC DNA]</scope>
</reference>
<evidence type="ECO:0000256" key="1">
    <source>
        <dbReference type="SAM" id="Phobius"/>
    </source>
</evidence>
<keyword evidence="1" id="KW-0472">Membrane</keyword>
<sequence>MKYKINLLSLRQEKPLERIIYFMFNYLRYILVITQIVVIGVFFYRFKVDQDLVDLQEAVDQKKEIIQVSQPLINEAKKEAVRINQLGSILAKQDIYLEEFDYILSLFPESFFLNKIRITNGIITMGGYTQDPLSIRQFLSRLKKESKFKKIELKNIKKGDLGLEFLFEFSNYKKT</sequence>
<keyword evidence="1" id="KW-1133">Transmembrane helix</keyword>
<evidence type="ECO:0008006" key="4">
    <source>
        <dbReference type="Google" id="ProtNLM"/>
    </source>
</evidence>
<evidence type="ECO:0000313" key="3">
    <source>
        <dbReference type="Proteomes" id="UP000178040"/>
    </source>
</evidence>
<gene>
    <name evidence="2" type="ORF">A3B40_03090</name>
</gene>
<comment type="caution">
    <text evidence="2">The sequence shown here is derived from an EMBL/GenBank/DDBJ whole genome shotgun (WGS) entry which is preliminary data.</text>
</comment>
<evidence type="ECO:0000313" key="2">
    <source>
        <dbReference type="EMBL" id="OGK43223.1"/>
    </source>
</evidence>
<organism evidence="2 3">
    <name type="scientific">Candidatus Roizmanbacteria bacterium RIFCSPLOWO2_01_FULL_37_16</name>
    <dbReference type="NCBI Taxonomy" id="1802058"/>
    <lineage>
        <taxon>Bacteria</taxon>
        <taxon>Candidatus Roizmaniibacteriota</taxon>
    </lineage>
</organism>
<feature type="transmembrane region" description="Helical" evidence="1">
    <location>
        <begin position="20"/>
        <end position="44"/>
    </location>
</feature>
<name>A0A1F7IIN5_9BACT</name>
<dbReference type="Proteomes" id="UP000178040">
    <property type="component" value="Unassembled WGS sequence"/>
</dbReference>
<dbReference type="InterPro" id="IPR007813">
    <property type="entry name" value="PilN"/>
</dbReference>
<protein>
    <recommendedName>
        <fullName evidence="4">Fimbrial assembly protein</fullName>
    </recommendedName>
</protein>